<comment type="caution">
    <text evidence="2">The sequence shown here is derived from an EMBL/GenBank/DDBJ whole genome shotgun (WGS) entry which is preliminary data.</text>
</comment>
<dbReference type="RefSeq" id="WP_188976757.1">
    <property type="nucleotide sequence ID" value="NZ_BMPG01000001.1"/>
</dbReference>
<feature type="compositionally biased region" description="Acidic residues" evidence="1">
    <location>
        <begin position="77"/>
        <end position="86"/>
    </location>
</feature>
<proteinExistence type="predicted"/>
<dbReference type="Proteomes" id="UP000607197">
    <property type="component" value="Unassembled WGS sequence"/>
</dbReference>
<name>A0A830FA65_9EURY</name>
<dbReference type="AlphaFoldDB" id="A0A830FA65"/>
<reference evidence="2" key="2">
    <citation type="submission" date="2020-09" db="EMBL/GenBank/DDBJ databases">
        <authorList>
            <person name="Sun Q."/>
            <person name="Ohkuma M."/>
        </authorList>
    </citation>
    <scope>NUCLEOTIDE SEQUENCE</scope>
    <source>
        <strain evidence="2">JCM 19596</strain>
    </source>
</reference>
<accession>A0A830FA65</accession>
<evidence type="ECO:0000313" key="2">
    <source>
        <dbReference type="EMBL" id="GGL55128.1"/>
    </source>
</evidence>
<reference evidence="2" key="1">
    <citation type="journal article" date="2014" name="Int. J. Syst. Evol. Microbiol.">
        <title>Complete genome sequence of Corynebacterium casei LMG S-19264T (=DSM 44701T), isolated from a smear-ripened cheese.</title>
        <authorList>
            <consortium name="US DOE Joint Genome Institute (JGI-PGF)"/>
            <person name="Walter F."/>
            <person name="Albersmeier A."/>
            <person name="Kalinowski J."/>
            <person name="Ruckert C."/>
        </authorList>
    </citation>
    <scope>NUCLEOTIDE SEQUENCE</scope>
    <source>
        <strain evidence="2">JCM 19596</strain>
    </source>
</reference>
<keyword evidence="3" id="KW-1185">Reference proteome</keyword>
<organism evidence="2 3">
    <name type="scientific">Halocalculus aciditolerans</name>
    <dbReference type="NCBI Taxonomy" id="1383812"/>
    <lineage>
        <taxon>Archaea</taxon>
        <taxon>Methanobacteriati</taxon>
        <taxon>Methanobacteriota</taxon>
        <taxon>Stenosarchaea group</taxon>
        <taxon>Halobacteria</taxon>
        <taxon>Halobacteriales</taxon>
        <taxon>Halobacteriaceae</taxon>
        <taxon>Halocalculus</taxon>
    </lineage>
</organism>
<gene>
    <name evidence="2" type="ORF">GCM10009039_11540</name>
</gene>
<protein>
    <submittedName>
        <fullName evidence="2">Uncharacterized protein</fullName>
    </submittedName>
</protein>
<feature type="region of interest" description="Disordered" evidence="1">
    <location>
        <begin position="67"/>
        <end position="93"/>
    </location>
</feature>
<sequence length="155" mass="16596">MTYAVVTLKDREDGGPMRYRTADGVDVSETDPDAFVDHDGLDDWLEGKPLLVKARGLDDIRDICGPGIIPAEHGGEPAEEPTDEPTDATPAEALPDDLVDVLDDGTIGDLEDALATGEYDGVLDLAQDYEVAHQDREGAVDAIHGRARDLAEEAN</sequence>
<dbReference type="EMBL" id="BMPG01000001">
    <property type="protein sequence ID" value="GGL55128.1"/>
    <property type="molecule type" value="Genomic_DNA"/>
</dbReference>
<evidence type="ECO:0000256" key="1">
    <source>
        <dbReference type="SAM" id="MobiDB-lite"/>
    </source>
</evidence>
<evidence type="ECO:0000313" key="3">
    <source>
        <dbReference type="Proteomes" id="UP000607197"/>
    </source>
</evidence>